<gene>
    <name evidence="2" type="ORF">FLP03_22225</name>
</gene>
<sequence>MKIIMVDNEYNECRKFLGKYVGLSGKAIFADSPYHSTLY</sequence>
<reference evidence="2" key="1">
    <citation type="submission" date="2019-07" db="EMBL/GenBank/DDBJ databases">
        <authorList>
            <consortium name="GenomeTrakr network: Whole genome sequencing for foodborne pathogen traceback"/>
        </authorList>
    </citation>
    <scope>NUCLEOTIDE SEQUENCE [LARGE SCALE GENOMIC DNA]</scope>
    <source>
        <strain evidence="2">FDA00014297</strain>
    </source>
</reference>
<dbReference type="AlphaFoldDB" id="A0A5Y2QR19"/>
<dbReference type="EMBL" id="AAILJL010000032">
    <property type="protein sequence ID" value="ECF4924848.1"/>
    <property type="molecule type" value="Genomic_DNA"/>
</dbReference>
<protein>
    <submittedName>
        <fullName evidence="2">DUF4431 domain-containing protein</fullName>
    </submittedName>
</protein>
<feature type="domain" description="DUF4431" evidence="1">
    <location>
        <begin position="1"/>
        <end position="37"/>
    </location>
</feature>
<comment type="caution">
    <text evidence="2">The sequence shown here is derived from an EMBL/GenBank/DDBJ whole genome shotgun (WGS) entry which is preliminary data.</text>
</comment>
<dbReference type="Proteomes" id="UP000839641">
    <property type="component" value="Unassembled WGS sequence"/>
</dbReference>
<proteinExistence type="predicted"/>
<name>A0A5Y2QR19_SALER</name>
<dbReference type="Pfam" id="PF14485">
    <property type="entry name" value="DUF4431"/>
    <property type="match status" value="1"/>
</dbReference>
<accession>A0A5Y2QR19</accession>
<organism evidence="2">
    <name type="scientific">Salmonella enterica subsp. arizonae</name>
    <dbReference type="NCBI Taxonomy" id="59203"/>
    <lineage>
        <taxon>Bacteria</taxon>
        <taxon>Pseudomonadati</taxon>
        <taxon>Pseudomonadota</taxon>
        <taxon>Gammaproteobacteria</taxon>
        <taxon>Enterobacterales</taxon>
        <taxon>Enterobacteriaceae</taxon>
        <taxon>Salmonella</taxon>
    </lineage>
</organism>
<evidence type="ECO:0000259" key="1">
    <source>
        <dbReference type="Pfam" id="PF14485"/>
    </source>
</evidence>
<dbReference type="InterPro" id="IPR027826">
    <property type="entry name" value="DUF4431"/>
</dbReference>
<evidence type="ECO:0000313" key="2">
    <source>
        <dbReference type="EMBL" id="ECF4924848.1"/>
    </source>
</evidence>